<keyword evidence="6" id="KW-0325">Glycoprotein</keyword>
<dbReference type="SUPFAM" id="SSF47473">
    <property type="entry name" value="EF-hand"/>
    <property type="match status" value="1"/>
</dbReference>
<dbReference type="InterPro" id="IPR000716">
    <property type="entry name" value="Thyroglobulin_1"/>
</dbReference>
<dbReference type="Gene3D" id="3.30.60.30">
    <property type="match status" value="1"/>
</dbReference>
<dbReference type="InterPro" id="IPR036058">
    <property type="entry name" value="Kazal_dom_sf"/>
</dbReference>
<sequence length="470" mass="54196">FSDRIVPAKDSPSSRSKIGKGGHAGRSESRDYGDDADYEDEEDNDEDDDYLLEDDDDDDSVENEMPEEDDEDTSKFSPDKINSEVPKLNRRPFARKQCTPCPVVRPLFLCGTDNKTYSTLCRLHYHNCLHDENVQIACKGFCPCKDPNSHSAKKERQRKRLNAYMNKLHGTVNDEVSTTSPSQSERKGKSRETNRDGERRSGRSQNRYSRSKIHKKYFKKNGEKSRSNHPKLNSRFAKQNSDKYWKRNWPDYHKNEVTFKNSNSVWGTNECSQDALEAMGNRMLDWFSVIMADSRRRPANPQPGPTWCKREVSWMLGHLDQDNDQKLSVKELYRLEHDDRERCIKPFIDRCDLDRDLFLSTREWCKCFDKSDRPCAALRKASKDLLGGYIPECDSEGYYRPTQCHVSASMCWCVDKHGVEITGSRTRGTPNCDSLVKNRRLSTNHIDDDAEGDADDAETYEGSADMPLDI</sequence>
<dbReference type="GO" id="GO:0005518">
    <property type="term" value="F:collagen binding"/>
    <property type="evidence" value="ECO:0007669"/>
    <property type="project" value="TreeGrafter"/>
</dbReference>
<dbReference type="Pfam" id="PF07648">
    <property type="entry name" value="Kazal_2"/>
    <property type="match status" value="1"/>
</dbReference>
<feature type="disulfide bond" evidence="8">
    <location>
        <begin position="404"/>
        <end position="411"/>
    </location>
</feature>
<dbReference type="EMBL" id="SEYY01021649">
    <property type="protein sequence ID" value="KAB7496190.1"/>
    <property type="molecule type" value="Genomic_DNA"/>
</dbReference>
<feature type="compositionally biased region" description="Basic residues" evidence="9">
    <location>
        <begin position="209"/>
        <end position="219"/>
    </location>
</feature>
<dbReference type="PROSITE" id="PS00484">
    <property type="entry name" value="THYROGLOBULIN_1_1"/>
    <property type="match status" value="1"/>
</dbReference>
<evidence type="ECO:0000313" key="13">
    <source>
        <dbReference type="Proteomes" id="UP000326759"/>
    </source>
</evidence>
<feature type="domain" description="Thyroglobulin type-1" evidence="10">
    <location>
        <begin position="372"/>
        <end position="432"/>
    </location>
</feature>
<dbReference type="GO" id="GO:0005615">
    <property type="term" value="C:extracellular space"/>
    <property type="evidence" value="ECO:0007669"/>
    <property type="project" value="TreeGrafter"/>
</dbReference>
<keyword evidence="7" id="KW-0357">Heparan sulfate</keyword>
<dbReference type="PANTHER" id="PTHR13866:SF30">
    <property type="match status" value="1"/>
</dbReference>
<feature type="non-terminal residue" evidence="12">
    <location>
        <position position="1"/>
    </location>
</feature>
<accession>A0A5N5SU44</accession>
<name>A0A5N5SU44_9CRUS</name>
<evidence type="ECO:0000259" key="11">
    <source>
        <dbReference type="PROSITE" id="PS51465"/>
    </source>
</evidence>
<dbReference type="PROSITE" id="PS51465">
    <property type="entry name" value="KAZAL_2"/>
    <property type="match status" value="1"/>
</dbReference>
<keyword evidence="5 8" id="KW-1015">Disulfide bond</keyword>
<feature type="compositionally biased region" description="Acidic residues" evidence="9">
    <location>
        <begin position="34"/>
        <end position="72"/>
    </location>
</feature>
<dbReference type="InterPro" id="IPR002350">
    <property type="entry name" value="Kazal_dom"/>
</dbReference>
<feature type="region of interest" description="Disordered" evidence="9">
    <location>
        <begin position="1"/>
        <end position="88"/>
    </location>
</feature>
<evidence type="ECO:0000259" key="10">
    <source>
        <dbReference type="PROSITE" id="PS51162"/>
    </source>
</evidence>
<evidence type="ECO:0000256" key="4">
    <source>
        <dbReference type="ARBA" id="ARBA00022974"/>
    </source>
</evidence>
<feature type="region of interest" description="Disordered" evidence="9">
    <location>
        <begin position="445"/>
        <end position="470"/>
    </location>
</feature>
<dbReference type="SUPFAM" id="SSF57610">
    <property type="entry name" value="Thyroglobulin type-1 domain"/>
    <property type="match status" value="1"/>
</dbReference>
<evidence type="ECO:0000256" key="2">
    <source>
        <dbReference type="ARBA" id="ARBA00022525"/>
    </source>
</evidence>
<dbReference type="SUPFAM" id="SSF100895">
    <property type="entry name" value="Kazal-type serine protease inhibitors"/>
    <property type="match status" value="1"/>
</dbReference>
<dbReference type="GO" id="GO:0050840">
    <property type="term" value="F:extracellular matrix binding"/>
    <property type="evidence" value="ECO:0007669"/>
    <property type="project" value="TreeGrafter"/>
</dbReference>
<dbReference type="CDD" id="cd00191">
    <property type="entry name" value="TY"/>
    <property type="match status" value="1"/>
</dbReference>
<evidence type="ECO:0000256" key="9">
    <source>
        <dbReference type="SAM" id="MobiDB-lite"/>
    </source>
</evidence>
<dbReference type="Proteomes" id="UP000326759">
    <property type="component" value="Unassembled WGS sequence"/>
</dbReference>
<keyword evidence="13" id="KW-1185">Reference proteome</keyword>
<dbReference type="PANTHER" id="PTHR13866">
    <property type="entry name" value="SPARC OSTEONECTIN"/>
    <property type="match status" value="1"/>
</dbReference>
<evidence type="ECO:0000256" key="6">
    <source>
        <dbReference type="ARBA" id="ARBA00023180"/>
    </source>
</evidence>
<dbReference type="InterPro" id="IPR011992">
    <property type="entry name" value="EF-hand-dom_pair"/>
</dbReference>
<evidence type="ECO:0000256" key="1">
    <source>
        <dbReference type="ARBA" id="ARBA00004613"/>
    </source>
</evidence>
<reference evidence="12 13" key="1">
    <citation type="journal article" date="2019" name="PLoS Biol.">
        <title>Sex chromosomes control vertical transmission of feminizing Wolbachia symbionts in an isopod.</title>
        <authorList>
            <person name="Becking T."/>
            <person name="Chebbi M.A."/>
            <person name="Giraud I."/>
            <person name="Moumen B."/>
            <person name="Laverre T."/>
            <person name="Caubet Y."/>
            <person name="Peccoud J."/>
            <person name="Gilbert C."/>
            <person name="Cordaux R."/>
        </authorList>
    </citation>
    <scope>NUCLEOTIDE SEQUENCE [LARGE SCALE GENOMIC DNA]</scope>
    <source>
        <strain evidence="12">ANa2</strain>
        <tissue evidence="12">Whole body excluding digestive tract and cuticle</tissue>
    </source>
</reference>
<dbReference type="SMART" id="SM00280">
    <property type="entry name" value="KAZAL"/>
    <property type="match status" value="1"/>
</dbReference>
<dbReference type="Pfam" id="PF10591">
    <property type="entry name" value="SPARC_Ca_bdg"/>
    <property type="match status" value="1"/>
</dbReference>
<feature type="compositionally biased region" description="Acidic residues" evidence="9">
    <location>
        <begin position="448"/>
        <end position="459"/>
    </location>
</feature>
<organism evidence="12 13">
    <name type="scientific">Armadillidium nasatum</name>
    <dbReference type="NCBI Taxonomy" id="96803"/>
    <lineage>
        <taxon>Eukaryota</taxon>
        <taxon>Metazoa</taxon>
        <taxon>Ecdysozoa</taxon>
        <taxon>Arthropoda</taxon>
        <taxon>Crustacea</taxon>
        <taxon>Multicrustacea</taxon>
        <taxon>Malacostraca</taxon>
        <taxon>Eumalacostraca</taxon>
        <taxon>Peracarida</taxon>
        <taxon>Isopoda</taxon>
        <taxon>Oniscidea</taxon>
        <taxon>Crinocheta</taxon>
        <taxon>Armadillidiidae</taxon>
        <taxon>Armadillidium</taxon>
    </lineage>
</organism>
<comment type="caution">
    <text evidence="12">The sequence shown here is derived from an EMBL/GenBank/DDBJ whole genome shotgun (WGS) entry which is preliminary data.</text>
</comment>
<keyword evidence="2" id="KW-0964">Secreted</keyword>
<dbReference type="CDD" id="cd00104">
    <property type="entry name" value="KAZAL_FS"/>
    <property type="match status" value="1"/>
</dbReference>
<feature type="compositionally biased region" description="Polar residues" evidence="9">
    <location>
        <begin position="174"/>
        <end position="183"/>
    </location>
</feature>
<evidence type="ECO:0000256" key="3">
    <source>
        <dbReference type="ARBA" id="ARBA00022729"/>
    </source>
</evidence>
<evidence type="ECO:0000256" key="8">
    <source>
        <dbReference type="PROSITE-ProRule" id="PRU00500"/>
    </source>
</evidence>
<keyword evidence="4" id="KW-0654">Proteoglycan</keyword>
<dbReference type="Gene3D" id="1.10.238.10">
    <property type="entry name" value="EF-hand"/>
    <property type="match status" value="1"/>
</dbReference>
<dbReference type="InterPro" id="IPR036857">
    <property type="entry name" value="Thyroglobulin_1_sf"/>
</dbReference>
<dbReference type="Gene3D" id="4.10.800.10">
    <property type="entry name" value="Thyroglobulin type-1"/>
    <property type="match status" value="1"/>
</dbReference>
<comment type="caution">
    <text evidence="8">Lacks conserved residue(s) required for the propagation of feature annotation.</text>
</comment>
<proteinExistence type="predicted"/>
<keyword evidence="3" id="KW-0732">Signal</keyword>
<feature type="region of interest" description="Disordered" evidence="9">
    <location>
        <begin position="168"/>
        <end position="239"/>
    </location>
</feature>
<feature type="compositionally biased region" description="Basic and acidic residues" evidence="9">
    <location>
        <begin position="73"/>
        <end position="82"/>
    </location>
</feature>
<dbReference type="PROSITE" id="PS51162">
    <property type="entry name" value="THYROGLOBULIN_1_2"/>
    <property type="match status" value="1"/>
</dbReference>
<evidence type="ECO:0000313" key="12">
    <source>
        <dbReference type="EMBL" id="KAB7496190.1"/>
    </source>
</evidence>
<dbReference type="AlphaFoldDB" id="A0A5N5SU44"/>
<feature type="compositionally biased region" description="Basic and acidic residues" evidence="9">
    <location>
        <begin position="184"/>
        <end position="201"/>
    </location>
</feature>
<dbReference type="SMART" id="SM00211">
    <property type="entry name" value="TY"/>
    <property type="match status" value="1"/>
</dbReference>
<feature type="domain" description="Kazal-like" evidence="11">
    <location>
        <begin position="92"/>
        <end position="143"/>
    </location>
</feature>
<dbReference type="OrthoDB" id="8875634at2759"/>
<dbReference type="Pfam" id="PF00086">
    <property type="entry name" value="Thyroglobulin_1"/>
    <property type="match status" value="1"/>
</dbReference>
<evidence type="ECO:0000256" key="5">
    <source>
        <dbReference type="ARBA" id="ARBA00023157"/>
    </source>
</evidence>
<protein>
    <submittedName>
        <fullName evidence="12">Proteoglycan Cow</fullName>
    </submittedName>
</protein>
<comment type="subcellular location">
    <subcellularLocation>
        <location evidence="1">Secreted</location>
    </subcellularLocation>
</comment>
<evidence type="ECO:0000256" key="7">
    <source>
        <dbReference type="ARBA" id="ARBA00023207"/>
    </source>
</evidence>
<gene>
    <name evidence="12" type="primary">Cow</name>
    <name evidence="12" type="ORF">Anas_02015</name>
</gene>
<dbReference type="InterPro" id="IPR019577">
    <property type="entry name" value="SPARC/Testican_Ca-bd-dom"/>
</dbReference>
<dbReference type="GO" id="GO:0005509">
    <property type="term" value="F:calcium ion binding"/>
    <property type="evidence" value="ECO:0007669"/>
    <property type="project" value="InterPro"/>
</dbReference>